<dbReference type="EMBL" id="JAOPGA020000394">
    <property type="protein sequence ID" value="KAL0478448.1"/>
    <property type="molecule type" value="Genomic_DNA"/>
</dbReference>
<dbReference type="Pfam" id="PF00664">
    <property type="entry name" value="ABC_membrane"/>
    <property type="match status" value="1"/>
</dbReference>
<evidence type="ECO:0000259" key="11">
    <source>
        <dbReference type="PROSITE" id="PS50929"/>
    </source>
</evidence>
<dbReference type="Pfam" id="PF00005">
    <property type="entry name" value="ABC_tran"/>
    <property type="match status" value="1"/>
</dbReference>
<keyword evidence="13" id="KW-1185">Reference proteome</keyword>
<dbReference type="GO" id="GO:0090374">
    <property type="term" value="P:oligopeptide export from mitochondrion"/>
    <property type="evidence" value="ECO:0007669"/>
    <property type="project" value="TreeGrafter"/>
</dbReference>
<dbReference type="Gene3D" id="3.40.50.300">
    <property type="entry name" value="P-loop containing nucleotide triphosphate hydrolases"/>
    <property type="match status" value="1"/>
</dbReference>
<feature type="transmembrane region" description="Helical" evidence="9">
    <location>
        <begin position="71"/>
        <end position="92"/>
    </location>
</feature>
<dbReference type="SMART" id="SM00382">
    <property type="entry name" value="AAA"/>
    <property type="match status" value="1"/>
</dbReference>
<organism evidence="12 13">
    <name type="scientific">Acrasis kona</name>
    <dbReference type="NCBI Taxonomy" id="1008807"/>
    <lineage>
        <taxon>Eukaryota</taxon>
        <taxon>Discoba</taxon>
        <taxon>Heterolobosea</taxon>
        <taxon>Tetramitia</taxon>
        <taxon>Eutetramitia</taxon>
        <taxon>Acrasidae</taxon>
        <taxon>Acrasis</taxon>
    </lineage>
</organism>
<keyword evidence="2" id="KW-0813">Transport</keyword>
<feature type="domain" description="ABC transporter" evidence="10">
    <location>
        <begin position="413"/>
        <end position="649"/>
    </location>
</feature>
<dbReference type="PANTHER" id="PTHR43394:SF1">
    <property type="entry name" value="ATP-BINDING CASSETTE SUB-FAMILY B MEMBER 10, MITOCHONDRIAL"/>
    <property type="match status" value="1"/>
</dbReference>
<evidence type="ECO:0000256" key="5">
    <source>
        <dbReference type="ARBA" id="ARBA00022840"/>
    </source>
</evidence>
<reference evidence="12 13" key="1">
    <citation type="submission" date="2024-03" db="EMBL/GenBank/DDBJ databases">
        <title>The Acrasis kona genome and developmental transcriptomes reveal deep origins of eukaryotic multicellular pathways.</title>
        <authorList>
            <person name="Sheikh S."/>
            <person name="Fu C.-J."/>
            <person name="Brown M.W."/>
            <person name="Baldauf S.L."/>
        </authorList>
    </citation>
    <scope>NUCLEOTIDE SEQUENCE [LARGE SCALE GENOMIC DNA]</scope>
    <source>
        <strain evidence="12 13">ATCC MYA-3509</strain>
    </source>
</reference>
<dbReference type="GO" id="GO:0016887">
    <property type="term" value="F:ATP hydrolysis activity"/>
    <property type="evidence" value="ECO:0007669"/>
    <property type="project" value="InterPro"/>
</dbReference>
<feature type="transmembrane region" description="Helical" evidence="9">
    <location>
        <begin position="217"/>
        <end position="236"/>
    </location>
</feature>
<feature type="transmembrane region" description="Helical" evidence="9">
    <location>
        <begin position="193"/>
        <end position="211"/>
    </location>
</feature>
<dbReference type="InterPro" id="IPR003439">
    <property type="entry name" value="ABC_transporter-like_ATP-bd"/>
</dbReference>
<evidence type="ECO:0000256" key="1">
    <source>
        <dbReference type="ARBA" id="ARBA00004448"/>
    </source>
</evidence>
<dbReference type="PIRSF" id="PIRSF002773">
    <property type="entry name" value="ABC_prm/ATPase_B"/>
    <property type="match status" value="1"/>
</dbReference>
<dbReference type="InterPro" id="IPR011527">
    <property type="entry name" value="ABC1_TM_dom"/>
</dbReference>
<dbReference type="InterPro" id="IPR003593">
    <property type="entry name" value="AAA+_ATPase"/>
</dbReference>
<evidence type="ECO:0000256" key="7">
    <source>
        <dbReference type="ARBA" id="ARBA00023136"/>
    </source>
</evidence>
<dbReference type="InterPro" id="IPR036640">
    <property type="entry name" value="ABC1_TM_sf"/>
</dbReference>
<dbReference type="CDD" id="cd18557">
    <property type="entry name" value="ABC_6TM_TAP_ABCB8_10_like"/>
    <property type="match status" value="1"/>
</dbReference>
<dbReference type="SUPFAM" id="SSF52540">
    <property type="entry name" value="P-loop containing nucleoside triphosphate hydrolases"/>
    <property type="match status" value="1"/>
</dbReference>
<dbReference type="PROSITE" id="PS00211">
    <property type="entry name" value="ABC_TRANSPORTER_1"/>
    <property type="match status" value="1"/>
</dbReference>
<sequence length="659" mass="72904">MKRTPHTPTHTEDDMEMFTVEPLTPTTPSAPGEVQRIDEKIKKDQSDAKSSNNTTTRAQFRWLIGQCRHELLYMSFAIIAIIVASGINLSIPFFVGKLIDSIQTLVKGKSELYLLVGTLGILVLFMSVFNGLRHYFIVITAERIVVRLRGELFRKVIEQDIAFFDVHKTGELMNRLSSDADVLRMTVTVNVETGIRCILDSIGCIVILVALSWKLLLIMLLVVPVVAVGAVIYLRFVGGLSRDVQDELATASEIAQETISNIRSVRSLAKENKQVRFYEDNINQAYNRAKHLTLAAASFTGGMMLAAGICILLVVAYGGTMVLNGELSTGQLTSFVLYSGFIAMSLSTGSGVYFEFLKALGATERVYSIITRIPTIPISHENKIVNPNDIVNHVISEDDSDEDEIDSTMRGELSFHDVSFSYPTRGEKKVLTDFNLDLIPGKVVALVGESGGGKSTCIQLLQRFYDPDSGYITLDGVDIKELDPTFLRKNIGVVSQEPFLFGTSVRENIKYAKDTVGDDQVFEAARQANAHQFIQQFPNGYDTLVGERGTQLSGGQKQRVAIAQAILKKPKILLLDEATSALDSESEHLVQMALERLMKGRTVLVIAHRLSTVKNADLVCVISKGRIVERGTHNELVKQNGMYKQLVEKQLLSEDSQSK</sequence>
<dbReference type="PROSITE" id="PS50893">
    <property type="entry name" value="ABC_TRANSPORTER_2"/>
    <property type="match status" value="1"/>
</dbReference>
<dbReference type="GO" id="GO:0005743">
    <property type="term" value="C:mitochondrial inner membrane"/>
    <property type="evidence" value="ECO:0007669"/>
    <property type="project" value="UniProtKB-SubCell"/>
</dbReference>
<feature type="transmembrane region" description="Helical" evidence="9">
    <location>
        <begin position="112"/>
        <end position="132"/>
    </location>
</feature>
<dbReference type="FunFam" id="3.40.50.300:FF:000403">
    <property type="entry name" value="ATP-binding cassette sub-family B member 8, mitochondrial"/>
    <property type="match status" value="1"/>
</dbReference>
<dbReference type="Gene3D" id="1.20.1560.10">
    <property type="entry name" value="ABC transporter type 1, transmembrane domain"/>
    <property type="match status" value="2"/>
</dbReference>
<proteinExistence type="predicted"/>
<dbReference type="Proteomes" id="UP001431209">
    <property type="component" value="Unassembled WGS sequence"/>
</dbReference>
<keyword evidence="3 9" id="KW-0812">Transmembrane</keyword>
<evidence type="ECO:0000256" key="8">
    <source>
        <dbReference type="SAM" id="MobiDB-lite"/>
    </source>
</evidence>
<dbReference type="PANTHER" id="PTHR43394">
    <property type="entry name" value="ATP-DEPENDENT PERMEASE MDL1, MITOCHONDRIAL"/>
    <property type="match status" value="1"/>
</dbReference>
<evidence type="ECO:0000259" key="10">
    <source>
        <dbReference type="PROSITE" id="PS50893"/>
    </source>
</evidence>
<feature type="transmembrane region" description="Helical" evidence="9">
    <location>
        <begin position="335"/>
        <end position="356"/>
    </location>
</feature>
<comment type="caution">
    <text evidence="12">The sequence shown here is derived from an EMBL/GenBank/DDBJ whole genome shotgun (WGS) entry which is preliminary data.</text>
</comment>
<dbReference type="InterPro" id="IPR039421">
    <property type="entry name" value="Type_1_exporter"/>
</dbReference>
<feature type="region of interest" description="Disordered" evidence="8">
    <location>
        <begin position="1"/>
        <end position="34"/>
    </location>
</feature>
<dbReference type="FunFam" id="1.20.1560.10:FF:000058">
    <property type="entry name" value="ABC transporter B family member 25"/>
    <property type="match status" value="1"/>
</dbReference>
<evidence type="ECO:0000256" key="2">
    <source>
        <dbReference type="ARBA" id="ARBA00022448"/>
    </source>
</evidence>
<dbReference type="AlphaFoldDB" id="A0AAW2YN89"/>
<keyword evidence="6 9" id="KW-1133">Transmembrane helix</keyword>
<evidence type="ECO:0000256" key="4">
    <source>
        <dbReference type="ARBA" id="ARBA00022741"/>
    </source>
</evidence>
<accession>A0AAW2YN89</accession>
<comment type="subcellular location">
    <subcellularLocation>
        <location evidence="1">Mitochondrion inner membrane</location>
        <topology evidence="1">Multi-pass membrane protein</topology>
    </subcellularLocation>
</comment>
<dbReference type="CDD" id="cd03249">
    <property type="entry name" value="ABC_MTABC3_MDL1_MDL2"/>
    <property type="match status" value="1"/>
</dbReference>
<gene>
    <name evidence="12" type="ORF">AKO1_000428</name>
</gene>
<feature type="domain" description="ABC transmembrane type-1" evidence="11">
    <location>
        <begin position="76"/>
        <end position="358"/>
    </location>
</feature>
<keyword evidence="7 9" id="KW-0472">Membrane</keyword>
<dbReference type="InterPro" id="IPR017871">
    <property type="entry name" value="ABC_transporter-like_CS"/>
</dbReference>
<evidence type="ECO:0000313" key="12">
    <source>
        <dbReference type="EMBL" id="KAL0478448.1"/>
    </source>
</evidence>
<feature type="transmembrane region" description="Helical" evidence="9">
    <location>
        <begin position="292"/>
        <end position="315"/>
    </location>
</feature>
<evidence type="ECO:0000256" key="6">
    <source>
        <dbReference type="ARBA" id="ARBA00022989"/>
    </source>
</evidence>
<evidence type="ECO:0000256" key="3">
    <source>
        <dbReference type="ARBA" id="ARBA00022692"/>
    </source>
</evidence>
<name>A0AAW2YN89_9EUKA</name>
<evidence type="ECO:0000256" key="9">
    <source>
        <dbReference type="SAM" id="Phobius"/>
    </source>
</evidence>
<dbReference type="InterPro" id="IPR027417">
    <property type="entry name" value="P-loop_NTPase"/>
</dbReference>
<dbReference type="PROSITE" id="PS50929">
    <property type="entry name" value="ABC_TM1F"/>
    <property type="match status" value="1"/>
</dbReference>
<dbReference type="GO" id="GO:0005524">
    <property type="term" value="F:ATP binding"/>
    <property type="evidence" value="ECO:0007669"/>
    <property type="project" value="UniProtKB-KW"/>
</dbReference>
<dbReference type="GO" id="GO:0015421">
    <property type="term" value="F:ABC-type oligopeptide transporter activity"/>
    <property type="evidence" value="ECO:0007669"/>
    <property type="project" value="TreeGrafter"/>
</dbReference>
<protein>
    <submittedName>
        <fullName evidence="12">ABC transporter B family member AbcB1</fullName>
    </submittedName>
</protein>
<evidence type="ECO:0000313" key="13">
    <source>
        <dbReference type="Proteomes" id="UP001431209"/>
    </source>
</evidence>
<keyword evidence="4" id="KW-0547">Nucleotide-binding</keyword>
<keyword evidence="5" id="KW-0067">ATP-binding</keyword>
<dbReference type="SUPFAM" id="SSF90123">
    <property type="entry name" value="ABC transporter transmembrane region"/>
    <property type="match status" value="1"/>
</dbReference>